<protein>
    <submittedName>
        <fullName evidence="1">Uncharacterized protein</fullName>
    </submittedName>
</protein>
<comment type="caution">
    <text evidence="1">The sequence shown here is derived from an EMBL/GenBank/DDBJ whole genome shotgun (WGS) entry which is preliminary data.</text>
</comment>
<organism evidence="1 2">
    <name type="scientific">Arcticibacter tournemirensis</name>
    <dbReference type="NCBI Taxonomy" id="699437"/>
    <lineage>
        <taxon>Bacteria</taxon>
        <taxon>Pseudomonadati</taxon>
        <taxon>Bacteroidota</taxon>
        <taxon>Sphingobacteriia</taxon>
        <taxon>Sphingobacteriales</taxon>
        <taxon>Sphingobacteriaceae</taxon>
        <taxon>Arcticibacter</taxon>
    </lineage>
</organism>
<reference evidence="1 2" key="1">
    <citation type="submission" date="2019-09" db="EMBL/GenBank/DDBJ databases">
        <title>Pararcticibacter amylolyticus gen. nov., sp. nov., isolated from a rottenly hemp rope, and reclassification of Pedobacter tournemirensis as Pararcticibacter tournemirensis comb. nov.</title>
        <authorList>
            <person name="Cai Y."/>
        </authorList>
    </citation>
    <scope>NUCLEOTIDE SEQUENCE [LARGE SCALE GENOMIC DNA]</scope>
    <source>
        <strain evidence="1 2">TF5-37.2-LB10</strain>
    </source>
</reference>
<accession>A0A5M9HIX8</accession>
<dbReference type="OrthoDB" id="9867056at2"/>
<proteinExistence type="predicted"/>
<dbReference type="Proteomes" id="UP000322918">
    <property type="component" value="Unassembled WGS sequence"/>
</dbReference>
<dbReference type="RefSeq" id="WP_141814738.1">
    <property type="nucleotide sequence ID" value="NZ_VFPL01000001.1"/>
</dbReference>
<evidence type="ECO:0000313" key="1">
    <source>
        <dbReference type="EMBL" id="KAA8485384.1"/>
    </source>
</evidence>
<sequence length="99" mass="11369">MIKVTWRPLMLTATQNTPYWYSLKKVKDQTTARFANALECQINEDLNVGHDILLVVGMKKGADKFTWDFSYVPESADGKEVISYIKERGFTNVGLDFIF</sequence>
<gene>
    <name evidence="1" type="ORF">F1649_04510</name>
</gene>
<dbReference type="AlphaFoldDB" id="A0A5M9HIX8"/>
<evidence type="ECO:0000313" key="2">
    <source>
        <dbReference type="Proteomes" id="UP000322918"/>
    </source>
</evidence>
<name>A0A5M9HIX8_9SPHI</name>
<keyword evidence="2" id="KW-1185">Reference proteome</keyword>
<dbReference type="EMBL" id="VWNE01000005">
    <property type="protein sequence ID" value="KAA8485384.1"/>
    <property type="molecule type" value="Genomic_DNA"/>
</dbReference>